<reference evidence="2" key="1">
    <citation type="submission" date="2019-12" db="EMBL/GenBank/DDBJ databases">
        <title>Genome sequencing and annotation of Brassica cretica.</title>
        <authorList>
            <person name="Studholme D.J."/>
            <person name="Sarris P.F."/>
        </authorList>
    </citation>
    <scope>NUCLEOTIDE SEQUENCE</scope>
    <source>
        <strain evidence="2">PFS-102/07</strain>
        <tissue evidence="2">Leaf</tissue>
    </source>
</reference>
<evidence type="ECO:0000313" key="2">
    <source>
        <dbReference type="EMBL" id="KAF2571233.1"/>
    </source>
</evidence>
<feature type="compositionally biased region" description="Basic residues" evidence="1">
    <location>
        <begin position="572"/>
        <end position="588"/>
    </location>
</feature>
<gene>
    <name evidence="2" type="ORF">F2Q70_00001481</name>
</gene>
<feature type="region of interest" description="Disordered" evidence="1">
    <location>
        <begin position="528"/>
        <end position="638"/>
    </location>
</feature>
<protein>
    <submittedName>
        <fullName evidence="2">Uncharacterized protein</fullName>
    </submittedName>
</protein>
<feature type="compositionally biased region" description="Low complexity" evidence="1">
    <location>
        <begin position="548"/>
        <end position="558"/>
    </location>
</feature>
<accession>A0A8S9IP88</accession>
<evidence type="ECO:0000256" key="1">
    <source>
        <dbReference type="SAM" id="MobiDB-lite"/>
    </source>
</evidence>
<organism evidence="2">
    <name type="scientific">Brassica cretica</name>
    <name type="common">Mustard</name>
    <dbReference type="NCBI Taxonomy" id="69181"/>
    <lineage>
        <taxon>Eukaryota</taxon>
        <taxon>Viridiplantae</taxon>
        <taxon>Streptophyta</taxon>
        <taxon>Embryophyta</taxon>
        <taxon>Tracheophyta</taxon>
        <taxon>Spermatophyta</taxon>
        <taxon>Magnoliopsida</taxon>
        <taxon>eudicotyledons</taxon>
        <taxon>Gunneridae</taxon>
        <taxon>Pentapetalae</taxon>
        <taxon>rosids</taxon>
        <taxon>malvids</taxon>
        <taxon>Brassicales</taxon>
        <taxon>Brassicaceae</taxon>
        <taxon>Brassiceae</taxon>
        <taxon>Brassica</taxon>
    </lineage>
</organism>
<feature type="compositionally biased region" description="Polar residues" evidence="1">
    <location>
        <begin position="351"/>
        <end position="362"/>
    </location>
</feature>
<feature type="region of interest" description="Disordered" evidence="1">
    <location>
        <begin position="87"/>
        <end position="122"/>
    </location>
</feature>
<name>A0A8S9IP88_BRACR</name>
<feature type="non-terminal residue" evidence="2">
    <location>
        <position position="1"/>
    </location>
</feature>
<feature type="region of interest" description="Disordered" evidence="1">
    <location>
        <begin position="343"/>
        <end position="363"/>
    </location>
</feature>
<proteinExistence type="predicted"/>
<sequence>MDVLEVSCPVVVSLQAKLMGSEGCGGVRVSSNKTADNNNCEKTRVEIERCGASVSKKGGGVSDPSQWRKLMHSHDFVHDRLTKLRVETSSEPQNGYLPIASPESAESSRKRGKLSRNSSSNLTSKRSRLILLDDTVRDNDSSGQGSTLSGNFRVYKPLAVKQRSSCNGRRSDKRTPKVLTRTFSTVNPATGENAYFGAYGLKPDINDVTKLVEDLSLNKLLEGSYECPSLGKDKMKKLEKTNDTLLSVVRNVWSVLPTRRPVQSQISAELDACISRSLESPSSISATVNGENSVKVNSLDGDLSSSSKDHCGNPEIPCTPLNFPLCESSDVLKRLGLPSPKDLDSLLQDASKPSQNSKNMLDQQRAAKQLPLRGGLPHFPWSQAYNASSRTNSEAAKLLTGKTLCQGRWLRIAETTMSSHESITNHFANLDSLTFNQSLVLPVQKQTAAGTKTTSCQCTEASVSTFQNASCVPTEAEGSRDVQDDARSCPQLLAAAQTLCDFAVQSGNHNNNPNGILRWPTMLSQKSMKARKSKLIETPLERHGTTESSSSLHLISSSKKNNHMRKDSAALHNHHDRHHLPKPSKRLKLSTMENKKGSFPSSSASAIESDRKHSSSSKFKNHSRMMMPPPPPPTRTLQKSSIKLGGFQESVLAELKIFACYVDEALESSDKIDREIVVKWLLHFGPFEYLGDDLSWDAPFIRGL</sequence>
<comment type="caution">
    <text evidence="2">The sequence shown here is derived from an EMBL/GenBank/DDBJ whole genome shotgun (WGS) entry which is preliminary data.</text>
</comment>
<dbReference type="AlphaFoldDB" id="A0A8S9IP88"/>
<dbReference type="EMBL" id="QGKY02001015">
    <property type="protein sequence ID" value="KAF2571233.1"/>
    <property type="molecule type" value="Genomic_DNA"/>
</dbReference>
<dbReference type="PANTHER" id="PTHR36723:SF1">
    <property type="entry name" value="F22C12.19"/>
    <property type="match status" value="1"/>
</dbReference>
<dbReference type="PANTHER" id="PTHR36723">
    <property type="entry name" value="F22C12.19"/>
    <property type="match status" value="1"/>
</dbReference>